<accession>A0ABP0E7H5</accession>
<evidence type="ECO:0000313" key="1">
    <source>
        <dbReference type="EMBL" id="CAK7275416.1"/>
    </source>
</evidence>
<sequence length="269" mass="30786">MSDNDGKATLTAIPVLENSTQWFPWIKKVTIYLKMHGYDDLLHRDKDQPELEPGERQQAYSKRLREWEKLQVKACACVSDRLGVSASGLIEDDPENVGRRLDKLRARYQPQGATVYNNLFRRYVFMRLSSCTGVNDYAQKLRQAREEIQGIDKSITICDSMFLQQFVIGLGPEYGTFLSAFQQNHSLYPIRDVNNPDIITKPAITFEALVMLVEREEQLQKQNVTEVEELAFLTKTVPDNKRRQTNEAMAYSIPDAAAAAYSIPDFHAD</sequence>
<name>A0ABP0E7H5_9PEZI</name>
<gene>
    <name evidence="1" type="ORF">SEPCBS119000_006682</name>
</gene>
<dbReference type="EMBL" id="CAWUON010000214">
    <property type="protein sequence ID" value="CAK7275416.1"/>
    <property type="molecule type" value="Genomic_DNA"/>
</dbReference>
<organism evidence="1 2">
    <name type="scientific">Sporothrix epigloea</name>
    <dbReference type="NCBI Taxonomy" id="1892477"/>
    <lineage>
        <taxon>Eukaryota</taxon>
        <taxon>Fungi</taxon>
        <taxon>Dikarya</taxon>
        <taxon>Ascomycota</taxon>
        <taxon>Pezizomycotina</taxon>
        <taxon>Sordariomycetes</taxon>
        <taxon>Sordariomycetidae</taxon>
        <taxon>Ophiostomatales</taxon>
        <taxon>Ophiostomataceae</taxon>
        <taxon>Sporothrix</taxon>
    </lineage>
</organism>
<dbReference type="Proteomes" id="UP001642502">
    <property type="component" value="Unassembled WGS sequence"/>
</dbReference>
<proteinExistence type="predicted"/>
<reference evidence="1 2" key="1">
    <citation type="submission" date="2024-01" db="EMBL/GenBank/DDBJ databases">
        <authorList>
            <person name="Allen C."/>
            <person name="Tagirdzhanova G."/>
        </authorList>
    </citation>
    <scope>NUCLEOTIDE SEQUENCE [LARGE SCALE GENOMIC DNA]</scope>
    <source>
        <strain evidence="1 2">CBS 119000</strain>
    </source>
</reference>
<comment type="caution">
    <text evidence="1">The sequence shown here is derived from an EMBL/GenBank/DDBJ whole genome shotgun (WGS) entry which is preliminary data.</text>
</comment>
<keyword evidence="2" id="KW-1185">Reference proteome</keyword>
<protein>
    <submittedName>
        <fullName evidence="1">Uncharacterized protein</fullName>
    </submittedName>
</protein>
<evidence type="ECO:0000313" key="2">
    <source>
        <dbReference type="Proteomes" id="UP001642502"/>
    </source>
</evidence>